<proteinExistence type="predicted"/>
<dbReference type="RefSeq" id="WP_380053606.1">
    <property type="nucleotide sequence ID" value="NZ_JBHSWB010000001.1"/>
</dbReference>
<feature type="region of interest" description="Disordered" evidence="1">
    <location>
        <begin position="144"/>
        <end position="175"/>
    </location>
</feature>
<gene>
    <name evidence="2" type="ORF">ACFP90_01170</name>
</gene>
<evidence type="ECO:0000256" key="1">
    <source>
        <dbReference type="SAM" id="MobiDB-lite"/>
    </source>
</evidence>
<accession>A0ABW1ZGB2</accession>
<sequence>MTLLTKSILPLLALSLLAGRHRFAPAPFGGIGTAVVTEQSALDRCIPVAWTLLVLDAATRQDLSTTLKYRTLLSGKVQEQERAFGPVILNSTAPLFQIVISQQPANDGLTVNEFTCTATGETVKPPPQRRQLNGLRVTVAYGSSFSPREKSGRSCSVPRPSSQPLANFTDPKLTP</sequence>
<dbReference type="Proteomes" id="UP001596317">
    <property type="component" value="Unassembled WGS sequence"/>
</dbReference>
<organism evidence="2 3">
    <name type="scientific">Deinococcus multiflagellatus</name>
    <dbReference type="NCBI Taxonomy" id="1656887"/>
    <lineage>
        <taxon>Bacteria</taxon>
        <taxon>Thermotogati</taxon>
        <taxon>Deinococcota</taxon>
        <taxon>Deinococci</taxon>
        <taxon>Deinococcales</taxon>
        <taxon>Deinococcaceae</taxon>
        <taxon>Deinococcus</taxon>
    </lineage>
</organism>
<name>A0ABW1ZGB2_9DEIO</name>
<protein>
    <submittedName>
        <fullName evidence="2">Uncharacterized protein</fullName>
    </submittedName>
</protein>
<keyword evidence="3" id="KW-1185">Reference proteome</keyword>
<reference evidence="3" key="1">
    <citation type="journal article" date="2019" name="Int. J. Syst. Evol. Microbiol.">
        <title>The Global Catalogue of Microorganisms (GCM) 10K type strain sequencing project: providing services to taxonomists for standard genome sequencing and annotation.</title>
        <authorList>
            <consortium name="The Broad Institute Genomics Platform"/>
            <consortium name="The Broad Institute Genome Sequencing Center for Infectious Disease"/>
            <person name="Wu L."/>
            <person name="Ma J."/>
        </authorList>
    </citation>
    <scope>NUCLEOTIDE SEQUENCE [LARGE SCALE GENOMIC DNA]</scope>
    <source>
        <strain evidence="3">CCUG 63830</strain>
    </source>
</reference>
<dbReference type="EMBL" id="JBHSWB010000001">
    <property type="protein sequence ID" value="MFC6659121.1"/>
    <property type="molecule type" value="Genomic_DNA"/>
</dbReference>
<comment type="caution">
    <text evidence="2">The sequence shown here is derived from an EMBL/GenBank/DDBJ whole genome shotgun (WGS) entry which is preliminary data.</text>
</comment>
<evidence type="ECO:0000313" key="2">
    <source>
        <dbReference type="EMBL" id="MFC6659121.1"/>
    </source>
</evidence>
<evidence type="ECO:0000313" key="3">
    <source>
        <dbReference type="Proteomes" id="UP001596317"/>
    </source>
</evidence>